<comment type="function">
    <text evidence="1">Fluoride channel required for the rapid expulsion of cytoplasmic fluoride.</text>
</comment>
<evidence type="ECO:0000256" key="7">
    <source>
        <dbReference type="ARBA" id="ARBA00035120"/>
    </source>
</evidence>
<dbReference type="AlphaFoldDB" id="A0AAD5JSZ8"/>
<feature type="transmembrane region" description="Helical" evidence="9">
    <location>
        <begin position="178"/>
        <end position="195"/>
    </location>
</feature>
<feature type="transmembrane region" description="Helical" evidence="9">
    <location>
        <begin position="152"/>
        <end position="172"/>
    </location>
</feature>
<keyword evidence="6 9" id="KW-0472">Membrane</keyword>
<gene>
    <name evidence="10" type="ORF">BDA99DRAFT_443893</name>
</gene>
<dbReference type="GO" id="GO:0005886">
    <property type="term" value="C:plasma membrane"/>
    <property type="evidence" value="ECO:0007669"/>
    <property type="project" value="UniProtKB-SubCell"/>
</dbReference>
<comment type="subcellular location">
    <subcellularLocation>
        <location evidence="2">Cell membrane</location>
        <topology evidence="2">Multi-pass membrane protein</topology>
    </subcellularLocation>
</comment>
<keyword evidence="5 9" id="KW-1133">Transmembrane helix</keyword>
<dbReference type="Pfam" id="PF02537">
    <property type="entry name" value="CRCB"/>
    <property type="match status" value="2"/>
</dbReference>
<feature type="transmembrane region" description="Helical" evidence="9">
    <location>
        <begin position="240"/>
        <end position="261"/>
    </location>
</feature>
<sequence>MAILGTLIRVGLIRLQTYDGQPVFSLVYAQWIGCFIMGMVVQQKDALLQWYLPIHVGLSTGLCGSITTFSSWQLDIFKAFANYDASDHYRGYNILAAISQLLVTLAMSLNGLVFGYHVGQLLSRVPPFLYTYPISEIIPHGYSLHHLNRHDAGVITLGTLSWIGVILAAALTSHQRDLTLACVFAPLGALLRWHLSIFNTKVWKGQFFFGTFLANMIGTLVLAIVTLLESGVVVSTIGCQVLHGFAEGFCGCLTTISTFMVELSNLPLKHTYTYGMTSVILGQCFMFLVCGTFIWTQGVNPSCST</sequence>
<evidence type="ECO:0000256" key="2">
    <source>
        <dbReference type="ARBA" id="ARBA00004651"/>
    </source>
</evidence>
<feature type="transmembrane region" description="Helical" evidence="9">
    <location>
        <begin position="50"/>
        <end position="72"/>
    </location>
</feature>
<evidence type="ECO:0000256" key="6">
    <source>
        <dbReference type="ARBA" id="ARBA00023136"/>
    </source>
</evidence>
<accession>A0AAD5JSZ8</accession>
<evidence type="ECO:0000256" key="3">
    <source>
        <dbReference type="ARBA" id="ARBA00022475"/>
    </source>
</evidence>
<proteinExistence type="inferred from homology"/>
<evidence type="ECO:0000256" key="9">
    <source>
        <dbReference type="SAM" id="Phobius"/>
    </source>
</evidence>
<keyword evidence="4 9" id="KW-0812">Transmembrane</keyword>
<feature type="transmembrane region" description="Helical" evidence="9">
    <location>
        <begin position="92"/>
        <end position="114"/>
    </location>
</feature>
<keyword evidence="3" id="KW-1003">Cell membrane</keyword>
<dbReference type="PANTHER" id="PTHR28259">
    <property type="entry name" value="FLUORIDE EXPORT PROTEIN 1-RELATED"/>
    <property type="match status" value="1"/>
</dbReference>
<dbReference type="Proteomes" id="UP001209540">
    <property type="component" value="Unassembled WGS sequence"/>
</dbReference>
<dbReference type="EMBL" id="JAIXMP010000028">
    <property type="protein sequence ID" value="KAI9252291.1"/>
    <property type="molecule type" value="Genomic_DNA"/>
</dbReference>
<keyword evidence="11" id="KW-1185">Reference proteome</keyword>
<protein>
    <submittedName>
        <fullName evidence="10">CrcB-like protein-domain-containing protein</fullName>
    </submittedName>
</protein>
<feature type="transmembrane region" description="Helical" evidence="9">
    <location>
        <begin position="207"/>
        <end position="228"/>
    </location>
</feature>
<evidence type="ECO:0000256" key="1">
    <source>
        <dbReference type="ARBA" id="ARBA00002598"/>
    </source>
</evidence>
<reference evidence="10" key="2">
    <citation type="submission" date="2023-02" db="EMBL/GenBank/DDBJ databases">
        <authorList>
            <consortium name="DOE Joint Genome Institute"/>
            <person name="Mondo S.J."/>
            <person name="Chang Y."/>
            <person name="Wang Y."/>
            <person name="Ahrendt S."/>
            <person name="Andreopoulos W."/>
            <person name="Barry K."/>
            <person name="Beard J."/>
            <person name="Benny G.L."/>
            <person name="Blankenship S."/>
            <person name="Bonito G."/>
            <person name="Cuomo C."/>
            <person name="Desiro A."/>
            <person name="Gervers K.A."/>
            <person name="Hundley H."/>
            <person name="Kuo A."/>
            <person name="LaButti K."/>
            <person name="Lang B.F."/>
            <person name="Lipzen A."/>
            <person name="O'Donnell K."/>
            <person name="Pangilinan J."/>
            <person name="Reynolds N."/>
            <person name="Sandor L."/>
            <person name="Smith M.W."/>
            <person name="Tsang A."/>
            <person name="Grigoriev I.V."/>
            <person name="Stajich J.E."/>
            <person name="Spatafora J.W."/>
        </authorList>
    </citation>
    <scope>NUCLEOTIDE SEQUENCE</scope>
    <source>
        <strain evidence="10">RSA 2281</strain>
    </source>
</reference>
<comment type="caution">
    <text evidence="10">The sequence shown here is derived from an EMBL/GenBank/DDBJ whole genome shotgun (WGS) entry which is preliminary data.</text>
</comment>
<dbReference type="InterPro" id="IPR003691">
    <property type="entry name" value="FluC"/>
</dbReference>
<dbReference type="GO" id="GO:1903425">
    <property type="term" value="F:fluoride transmembrane transporter activity"/>
    <property type="evidence" value="ECO:0007669"/>
    <property type="project" value="TreeGrafter"/>
</dbReference>
<comment type="catalytic activity">
    <reaction evidence="8">
        <text>fluoride(in) = fluoride(out)</text>
        <dbReference type="Rhea" id="RHEA:76159"/>
        <dbReference type="ChEBI" id="CHEBI:17051"/>
    </reaction>
    <physiologicalReaction direction="left-to-right" evidence="8">
        <dbReference type="Rhea" id="RHEA:76160"/>
    </physiologicalReaction>
</comment>
<reference evidence="10" key="1">
    <citation type="journal article" date="2022" name="IScience">
        <title>Evolution of zygomycete secretomes and the origins of terrestrial fungal ecologies.</title>
        <authorList>
            <person name="Chang Y."/>
            <person name="Wang Y."/>
            <person name="Mondo S."/>
            <person name="Ahrendt S."/>
            <person name="Andreopoulos W."/>
            <person name="Barry K."/>
            <person name="Beard J."/>
            <person name="Benny G.L."/>
            <person name="Blankenship S."/>
            <person name="Bonito G."/>
            <person name="Cuomo C."/>
            <person name="Desiro A."/>
            <person name="Gervers K.A."/>
            <person name="Hundley H."/>
            <person name="Kuo A."/>
            <person name="LaButti K."/>
            <person name="Lang B.F."/>
            <person name="Lipzen A."/>
            <person name="O'Donnell K."/>
            <person name="Pangilinan J."/>
            <person name="Reynolds N."/>
            <person name="Sandor L."/>
            <person name="Smith M.E."/>
            <person name="Tsang A."/>
            <person name="Grigoriev I.V."/>
            <person name="Stajich J.E."/>
            <person name="Spatafora J.W."/>
        </authorList>
    </citation>
    <scope>NUCLEOTIDE SEQUENCE</scope>
    <source>
        <strain evidence="10">RSA 2281</strain>
    </source>
</reference>
<feature type="transmembrane region" description="Helical" evidence="9">
    <location>
        <begin position="23"/>
        <end position="41"/>
    </location>
</feature>
<evidence type="ECO:0000313" key="10">
    <source>
        <dbReference type="EMBL" id="KAI9252291.1"/>
    </source>
</evidence>
<organism evidence="10 11">
    <name type="scientific">Phascolomyces articulosus</name>
    <dbReference type="NCBI Taxonomy" id="60185"/>
    <lineage>
        <taxon>Eukaryota</taxon>
        <taxon>Fungi</taxon>
        <taxon>Fungi incertae sedis</taxon>
        <taxon>Mucoromycota</taxon>
        <taxon>Mucoromycotina</taxon>
        <taxon>Mucoromycetes</taxon>
        <taxon>Mucorales</taxon>
        <taxon>Lichtheimiaceae</taxon>
        <taxon>Phascolomyces</taxon>
    </lineage>
</organism>
<feature type="transmembrane region" description="Helical" evidence="9">
    <location>
        <begin position="273"/>
        <end position="295"/>
    </location>
</feature>
<comment type="similarity">
    <text evidence="7">Belongs to the fluoride channel Fluc/FEX (TC 1.A.43) family.</text>
</comment>
<dbReference type="PANTHER" id="PTHR28259:SF1">
    <property type="entry name" value="FLUORIDE EXPORT PROTEIN 1-RELATED"/>
    <property type="match status" value="1"/>
</dbReference>
<evidence type="ECO:0000256" key="5">
    <source>
        <dbReference type="ARBA" id="ARBA00022989"/>
    </source>
</evidence>
<name>A0AAD5JSZ8_9FUNG</name>
<evidence type="ECO:0000256" key="4">
    <source>
        <dbReference type="ARBA" id="ARBA00022692"/>
    </source>
</evidence>
<evidence type="ECO:0000313" key="11">
    <source>
        <dbReference type="Proteomes" id="UP001209540"/>
    </source>
</evidence>
<evidence type="ECO:0000256" key="8">
    <source>
        <dbReference type="ARBA" id="ARBA00035585"/>
    </source>
</evidence>